<evidence type="ECO:0000259" key="12">
    <source>
        <dbReference type="SMART" id="SM00986"/>
    </source>
</evidence>
<keyword evidence="9" id="KW-0408">Iron</keyword>
<evidence type="ECO:0000256" key="9">
    <source>
        <dbReference type="ARBA" id="ARBA00023004"/>
    </source>
</evidence>
<keyword evidence="5" id="KW-0004">4Fe-4S</keyword>
<evidence type="ECO:0000313" key="14">
    <source>
        <dbReference type="Proteomes" id="UP000178735"/>
    </source>
</evidence>
<organism evidence="13 14">
    <name type="scientific">Candidatus Wallbacteria bacterium GWC2_49_35</name>
    <dbReference type="NCBI Taxonomy" id="1817813"/>
    <lineage>
        <taxon>Bacteria</taxon>
        <taxon>Candidatus Walliibacteriota</taxon>
    </lineage>
</organism>
<dbReference type="EC" id="3.2.2.27" evidence="3"/>
<evidence type="ECO:0000256" key="6">
    <source>
        <dbReference type="ARBA" id="ARBA00022723"/>
    </source>
</evidence>
<comment type="caution">
    <text evidence="13">The sequence shown here is derived from an EMBL/GenBank/DDBJ whole genome shotgun (WGS) entry which is preliminary data.</text>
</comment>
<evidence type="ECO:0000256" key="4">
    <source>
        <dbReference type="ARBA" id="ARBA00019403"/>
    </source>
</evidence>
<dbReference type="PANTHER" id="PTHR33693:SF1">
    <property type="entry name" value="TYPE-4 URACIL-DNA GLYCOSYLASE"/>
    <property type="match status" value="1"/>
</dbReference>
<dbReference type="CDD" id="cd10030">
    <property type="entry name" value="UDG-F4_TTUDGA_SPO1dp_like"/>
    <property type="match status" value="1"/>
</dbReference>
<keyword evidence="8" id="KW-0378">Hydrolase</keyword>
<evidence type="ECO:0000256" key="1">
    <source>
        <dbReference type="ARBA" id="ARBA00001400"/>
    </source>
</evidence>
<dbReference type="PANTHER" id="PTHR33693">
    <property type="entry name" value="TYPE-5 URACIL-DNA GLYCOSYLASE"/>
    <property type="match status" value="1"/>
</dbReference>
<gene>
    <name evidence="13" type="ORF">A2008_05695</name>
</gene>
<dbReference type="GO" id="GO:0051539">
    <property type="term" value="F:4 iron, 4 sulfur cluster binding"/>
    <property type="evidence" value="ECO:0007669"/>
    <property type="project" value="UniProtKB-KW"/>
</dbReference>
<dbReference type="GO" id="GO:0006281">
    <property type="term" value="P:DNA repair"/>
    <property type="evidence" value="ECO:0007669"/>
    <property type="project" value="UniProtKB-KW"/>
</dbReference>
<keyword evidence="6" id="KW-0479">Metal-binding</keyword>
<dbReference type="SUPFAM" id="SSF52141">
    <property type="entry name" value="Uracil-DNA glycosylase-like"/>
    <property type="match status" value="1"/>
</dbReference>
<dbReference type="InterPro" id="IPR036895">
    <property type="entry name" value="Uracil-DNA_glycosylase-like_sf"/>
</dbReference>
<dbReference type="AlphaFoldDB" id="A0A1F7WZ37"/>
<keyword evidence="10" id="KW-0411">Iron-sulfur</keyword>
<name>A0A1F7WZ37_9BACT</name>
<dbReference type="InterPro" id="IPR005273">
    <property type="entry name" value="Ura-DNA_glyco_family4"/>
</dbReference>
<dbReference type="NCBIfam" id="TIGR00758">
    <property type="entry name" value="UDG_fam4"/>
    <property type="match status" value="1"/>
</dbReference>
<evidence type="ECO:0000256" key="11">
    <source>
        <dbReference type="ARBA" id="ARBA00023204"/>
    </source>
</evidence>
<dbReference type="Proteomes" id="UP000178735">
    <property type="component" value="Unassembled WGS sequence"/>
</dbReference>
<feature type="domain" description="Uracil-DNA glycosylase-like" evidence="12">
    <location>
        <begin position="29"/>
        <end position="182"/>
    </location>
</feature>
<dbReference type="GO" id="GO:0004844">
    <property type="term" value="F:uracil DNA N-glycosylase activity"/>
    <property type="evidence" value="ECO:0007669"/>
    <property type="project" value="UniProtKB-EC"/>
</dbReference>
<comment type="similarity">
    <text evidence="2">Belongs to the uracil-DNA glycosylase (UDG) superfamily. Type 4 (UDGa) family.</text>
</comment>
<evidence type="ECO:0000256" key="7">
    <source>
        <dbReference type="ARBA" id="ARBA00022763"/>
    </source>
</evidence>
<keyword evidence="11" id="KW-0234">DNA repair</keyword>
<dbReference type="InterPro" id="IPR051536">
    <property type="entry name" value="UDG_Type-4/5"/>
</dbReference>
<evidence type="ECO:0000256" key="5">
    <source>
        <dbReference type="ARBA" id="ARBA00022485"/>
    </source>
</evidence>
<reference evidence="13 14" key="1">
    <citation type="journal article" date="2016" name="Nat. Commun.">
        <title>Thousands of microbial genomes shed light on interconnected biogeochemical processes in an aquifer system.</title>
        <authorList>
            <person name="Anantharaman K."/>
            <person name="Brown C.T."/>
            <person name="Hug L.A."/>
            <person name="Sharon I."/>
            <person name="Castelle C.J."/>
            <person name="Probst A.J."/>
            <person name="Thomas B.C."/>
            <person name="Singh A."/>
            <person name="Wilkins M.J."/>
            <person name="Karaoz U."/>
            <person name="Brodie E.L."/>
            <person name="Williams K.H."/>
            <person name="Hubbard S.S."/>
            <person name="Banfield J.F."/>
        </authorList>
    </citation>
    <scope>NUCLEOTIDE SEQUENCE [LARGE SCALE GENOMIC DNA]</scope>
</reference>
<keyword evidence="7" id="KW-0227">DNA damage</keyword>
<evidence type="ECO:0000313" key="13">
    <source>
        <dbReference type="EMBL" id="OGM07997.1"/>
    </source>
</evidence>
<proteinExistence type="inferred from homology"/>
<evidence type="ECO:0000256" key="3">
    <source>
        <dbReference type="ARBA" id="ARBA00012030"/>
    </source>
</evidence>
<evidence type="ECO:0000256" key="2">
    <source>
        <dbReference type="ARBA" id="ARBA00006521"/>
    </source>
</evidence>
<comment type="catalytic activity">
    <reaction evidence="1">
        <text>Hydrolyzes single-stranded DNA or mismatched double-stranded DNA and polynucleotides, releasing free uracil.</text>
        <dbReference type="EC" id="3.2.2.27"/>
    </reaction>
</comment>
<sequence length="192" mass="21352">MDKQYAEIIEAVNKCRDCELGSTRKNAVPGEGNIKSVLMFIGEGPGADEDEQGRPFVGRAGQLLTKILESVNISREEVYITNVVKCRPPNNRVPQTAEADACKKHLFKQIALIKPKFIGTLGSTASKFLLGDDIGTISKIRGNWYDFGEGIKLMPLFHPSYLLRNPSKEPGTPKHHMYNDMKKLKDAYDAAK</sequence>
<dbReference type="SMART" id="SM00987">
    <property type="entry name" value="UreE_C"/>
    <property type="match status" value="1"/>
</dbReference>
<evidence type="ECO:0000256" key="8">
    <source>
        <dbReference type="ARBA" id="ARBA00022801"/>
    </source>
</evidence>
<dbReference type="EMBL" id="MGFH01000031">
    <property type="protein sequence ID" value="OGM07997.1"/>
    <property type="molecule type" value="Genomic_DNA"/>
</dbReference>
<dbReference type="Pfam" id="PF03167">
    <property type="entry name" value="UDG"/>
    <property type="match status" value="1"/>
</dbReference>
<dbReference type="STRING" id="1817813.A2008_05695"/>
<evidence type="ECO:0000256" key="10">
    <source>
        <dbReference type="ARBA" id="ARBA00023014"/>
    </source>
</evidence>
<dbReference type="InterPro" id="IPR005122">
    <property type="entry name" value="Uracil-DNA_glycosylase-like"/>
</dbReference>
<dbReference type="Gene3D" id="3.40.470.10">
    <property type="entry name" value="Uracil-DNA glycosylase-like domain"/>
    <property type="match status" value="1"/>
</dbReference>
<accession>A0A1F7WZ37</accession>
<dbReference type="GO" id="GO:0046872">
    <property type="term" value="F:metal ion binding"/>
    <property type="evidence" value="ECO:0007669"/>
    <property type="project" value="UniProtKB-KW"/>
</dbReference>
<dbReference type="SMART" id="SM00986">
    <property type="entry name" value="UDG"/>
    <property type="match status" value="1"/>
</dbReference>
<protein>
    <recommendedName>
        <fullName evidence="4">Type-4 uracil-DNA glycosylase</fullName>
        <ecNumber evidence="3">3.2.2.27</ecNumber>
    </recommendedName>
</protein>